<dbReference type="InterPro" id="IPR005475">
    <property type="entry name" value="Transketolase-like_Pyr-bd"/>
</dbReference>
<gene>
    <name evidence="17" type="ORF">BDZ31_000516</name>
</gene>
<evidence type="ECO:0000256" key="4">
    <source>
        <dbReference type="ARBA" id="ARBA00022679"/>
    </source>
</evidence>
<dbReference type="InterPro" id="IPR049557">
    <property type="entry name" value="Transketolase_CS"/>
</dbReference>
<comment type="cofactor">
    <cofactor evidence="12">
        <name>thiamine diphosphate</name>
        <dbReference type="ChEBI" id="CHEBI:58937"/>
    </cofactor>
    <text evidence="12">Binds 1 thiamine pyrophosphate per subunit. During the reaction, the substrate forms a covalent intermediate with the cofactor.</text>
</comment>
<dbReference type="CDD" id="cd07033">
    <property type="entry name" value="TPP_PYR_DXS_TK_like"/>
    <property type="match status" value="1"/>
</dbReference>
<dbReference type="GO" id="GO:0000287">
    <property type="term" value="F:magnesium ion binding"/>
    <property type="evidence" value="ECO:0007669"/>
    <property type="project" value="UniProtKB-ARBA"/>
</dbReference>
<sequence>MATTAPKSATSEQLAVDTIRTLAMDAIEHAGNGHPGMPMGMAPVGYLLFAEVMRHNPRDPHWPDRDRFVLSAGHGSMLIYALLHLSGYDVSMEDLRAFRQWGSKTPGHPEVHHTPGVETTTGPLGQGVANAVGMALAERFLRERYGAEVQDHRIYGICSDGDLMEGVSAEAASLAGHLGLGNLIFLYDHNHISIDGRTSLTFDREDVNKRFDAYGWHTLDVDDANDLDALRAAIAAAQAETGRPSLIRVRSTIGYPAPNKQGTPGAHGAALGEDEVRATKEVLGWDPDQQFHVPDGVYETFGAVERGAAAQAAWEERFQAWRAADAERAREWDLAWAGKPLPGLDAALPSWDPAEKPSLATRGASGETIQAIAPFLPTHVGGSADLNESVKTGIKADGPYSREQATRNVYWGIREHAMGAAVNGLALHGGIVKPYGATFLQFADYMRPAIRLSALMNLPVLWVYSHDSVALGEDGPTHQPVEHLAALRAIPNLTVIRPSDANETAEAWRVAIEEVEGPAVLILTRQNVPTLDRSVLGSAQGLDKGAYVLAESGDAVATIVGTGSEVGVALAAREMLAADGISTRVVAMPSWELFAAQDQAYRDGVLPPGQPKVAVEAGISQGWERWVDGVVSIERFGASAPGALVLEEYGITPAAVAAKVRELL</sequence>
<feature type="domain" description="Transketolase-like pyrimidine-binding" evidence="16">
    <location>
        <begin position="359"/>
        <end position="530"/>
    </location>
</feature>
<keyword evidence="18" id="KW-1185">Reference proteome</keyword>
<keyword evidence="15" id="KW-0106">Calcium</keyword>
<dbReference type="InterPro" id="IPR055152">
    <property type="entry name" value="Transketolase-like_C_2"/>
</dbReference>
<feature type="binding site" evidence="11">
    <location>
        <position position="525"/>
    </location>
    <ligand>
        <name>substrate</name>
    </ligand>
</feature>
<evidence type="ECO:0000259" key="16">
    <source>
        <dbReference type="SMART" id="SM00861"/>
    </source>
</evidence>
<keyword evidence="7 12" id="KW-0786">Thiamine pyrophosphate</keyword>
<feature type="binding site" evidence="11">
    <location>
        <position position="466"/>
    </location>
    <ligand>
        <name>substrate</name>
    </ligand>
</feature>
<feature type="binding site" evidence="13">
    <location>
        <position position="190"/>
    </location>
    <ligand>
        <name>Mg(2+)</name>
        <dbReference type="ChEBI" id="CHEBI:18420"/>
    </ligand>
</feature>
<dbReference type="InterPro" id="IPR020826">
    <property type="entry name" value="Transketolase_BS"/>
</dbReference>
<dbReference type="Pfam" id="PF00456">
    <property type="entry name" value="Transketolase_N"/>
    <property type="match status" value="1"/>
</dbReference>
<dbReference type="Gene3D" id="3.40.50.970">
    <property type="match status" value="2"/>
</dbReference>
<dbReference type="InterPro" id="IPR033247">
    <property type="entry name" value="Transketolase_fam"/>
</dbReference>
<evidence type="ECO:0000256" key="5">
    <source>
        <dbReference type="ARBA" id="ARBA00022723"/>
    </source>
</evidence>
<protein>
    <recommendedName>
        <fullName evidence="3 9">Transketolase</fullName>
        <ecNumber evidence="3 9">2.2.1.1</ecNumber>
    </recommendedName>
</protein>
<feature type="binding site" evidence="12">
    <location>
        <position position="190"/>
    </location>
    <ligand>
        <name>thiamine diphosphate</name>
        <dbReference type="ChEBI" id="CHEBI:58937"/>
    </ligand>
</feature>
<comment type="cofactor">
    <cofactor evidence="15">
        <name>Mg(2+)</name>
        <dbReference type="ChEBI" id="CHEBI:18420"/>
    </cofactor>
    <cofactor evidence="15">
        <name>Ca(2+)</name>
        <dbReference type="ChEBI" id="CHEBI:29108"/>
    </cofactor>
    <cofactor evidence="15">
        <name>Mn(2+)</name>
        <dbReference type="ChEBI" id="CHEBI:29035"/>
    </cofactor>
    <cofactor evidence="15">
        <name>Co(2+)</name>
        <dbReference type="ChEBI" id="CHEBI:48828"/>
    </cofactor>
    <text evidence="15">Binds 1 Mg(2+) ion per subunit. Can also utilize other divalent metal cations, such as Ca(2+), Mn(2+) and Co(2+).</text>
</comment>
<proteinExistence type="inferred from homology"/>
<evidence type="ECO:0000256" key="14">
    <source>
        <dbReference type="PIRSR" id="PIRSR605478-5"/>
    </source>
</evidence>
<dbReference type="InterPro" id="IPR005474">
    <property type="entry name" value="Transketolase_N"/>
</dbReference>
<dbReference type="Pfam" id="PF02779">
    <property type="entry name" value="Transket_pyr"/>
    <property type="match status" value="1"/>
</dbReference>
<dbReference type="SUPFAM" id="SSF52518">
    <property type="entry name" value="Thiamin diphosphate-binding fold (THDP-binding)"/>
    <property type="match status" value="2"/>
</dbReference>
<feature type="binding site" evidence="11">
    <location>
        <position position="478"/>
    </location>
    <ligand>
        <name>substrate</name>
    </ligand>
</feature>
<feature type="binding site" evidence="11">
    <location>
        <position position="267"/>
    </location>
    <ligand>
        <name>substrate</name>
    </ligand>
</feature>
<evidence type="ECO:0000313" key="17">
    <source>
        <dbReference type="EMBL" id="MBB4660943.1"/>
    </source>
</evidence>
<evidence type="ECO:0000256" key="3">
    <source>
        <dbReference type="ARBA" id="ARBA00013152"/>
    </source>
</evidence>
<feature type="active site" description="Proton donor" evidence="10">
    <location>
        <position position="415"/>
    </location>
</feature>
<feature type="binding site" evidence="12">
    <location>
        <position position="442"/>
    </location>
    <ligand>
        <name>thiamine diphosphate</name>
        <dbReference type="ChEBI" id="CHEBI:58937"/>
    </ligand>
</feature>
<feature type="binding site" evidence="13">
    <location>
        <position position="192"/>
    </location>
    <ligand>
        <name>Mg(2+)</name>
        <dbReference type="ChEBI" id="CHEBI:18420"/>
    </ligand>
</feature>
<keyword evidence="5 13" id="KW-0479">Metal-binding</keyword>
<dbReference type="InterPro" id="IPR009014">
    <property type="entry name" value="Transketo_C/PFOR_II"/>
</dbReference>
<evidence type="ECO:0000256" key="8">
    <source>
        <dbReference type="ARBA" id="ARBA00049473"/>
    </source>
</evidence>
<evidence type="ECO:0000256" key="6">
    <source>
        <dbReference type="ARBA" id="ARBA00022842"/>
    </source>
</evidence>
<dbReference type="Proteomes" id="UP000585272">
    <property type="component" value="Unassembled WGS sequence"/>
</dbReference>
<keyword evidence="6 13" id="KW-0460">Magnesium</keyword>
<comment type="catalytic activity">
    <reaction evidence="8 15">
        <text>D-sedoheptulose 7-phosphate + D-glyceraldehyde 3-phosphate = aldehydo-D-ribose 5-phosphate + D-xylulose 5-phosphate</text>
        <dbReference type="Rhea" id="RHEA:10508"/>
        <dbReference type="ChEBI" id="CHEBI:57483"/>
        <dbReference type="ChEBI" id="CHEBI:57737"/>
        <dbReference type="ChEBI" id="CHEBI:58273"/>
        <dbReference type="ChEBI" id="CHEBI:59776"/>
        <dbReference type="EC" id="2.2.1.1"/>
    </reaction>
</comment>
<dbReference type="SUPFAM" id="SSF52922">
    <property type="entry name" value="TK C-terminal domain-like"/>
    <property type="match status" value="1"/>
</dbReference>
<evidence type="ECO:0000256" key="10">
    <source>
        <dbReference type="PIRSR" id="PIRSR605478-1"/>
    </source>
</evidence>
<feature type="binding site" evidence="12">
    <location>
        <position position="74"/>
    </location>
    <ligand>
        <name>thiamine diphosphate</name>
        <dbReference type="ChEBI" id="CHEBI:58937"/>
    </ligand>
</feature>
<comment type="cofactor">
    <cofactor evidence="13">
        <name>Mg(2+)</name>
        <dbReference type="ChEBI" id="CHEBI:18420"/>
    </cofactor>
    <text evidence="13">Binds 1 Mg(2+) ion per subunit. Can also utilize other divalent metal cations, such as Ca(2+), Mn(2+) and Co(2+).</text>
</comment>
<feature type="site" description="Important for catalytic activity" evidence="14">
    <location>
        <position position="34"/>
    </location>
</feature>
<dbReference type="GO" id="GO:0005829">
    <property type="term" value="C:cytosol"/>
    <property type="evidence" value="ECO:0007669"/>
    <property type="project" value="TreeGrafter"/>
</dbReference>
<dbReference type="RefSeq" id="WP_183338680.1">
    <property type="nucleotide sequence ID" value="NZ_JACHNU010000001.1"/>
</dbReference>
<evidence type="ECO:0000256" key="11">
    <source>
        <dbReference type="PIRSR" id="PIRSR605478-2"/>
    </source>
</evidence>
<dbReference type="InterPro" id="IPR005478">
    <property type="entry name" value="Transketolase_bac-like"/>
</dbReference>
<evidence type="ECO:0000256" key="2">
    <source>
        <dbReference type="ARBA" id="ARBA00011738"/>
    </source>
</evidence>
<dbReference type="SMART" id="SM00861">
    <property type="entry name" value="Transket_pyr"/>
    <property type="match status" value="1"/>
</dbReference>
<feature type="binding site" evidence="12">
    <location>
        <position position="161"/>
    </location>
    <ligand>
        <name>thiamine diphosphate</name>
        <dbReference type="ChEBI" id="CHEBI:58937"/>
    </ligand>
</feature>
<organism evidence="17 18">
    <name type="scientific">Conexibacter arvalis</name>
    <dbReference type="NCBI Taxonomy" id="912552"/>
    <lineage>
        <taxon>Bacteria</taxon>
        <taxon>Bacillati</taxon>
        <taxon>Actinomycetota</taxon>
        <taxon>Thermoleophilia</taxon>
        <taxon>Solirubrobacterales</taxon>
        <taxon>Conexibacteraceae</taxon>
        <taxon>Conexibacter</taxon>
    </lineage>
</organism>
<feature type="binding site" evidence="11">
    <location>
        <position position="34"/>
    </location>
    <ligand>
        <name>substrate</name>
    </ligand>
</feature>
<feature type="binding site" evidence="12">
    <location>
        <begin position="122"/>
        <end position="124"/>
    </location>
    <ligand>
        <name>thiamine diphosphate</name>
        <dbReference type="ChEBI" id="CHEBI:58937"/>
    </ligand>
</feature>
<dbReference type="CDD" id="cd02012">
    <property type="entry name" value="TPP_TK"/>
    <property type="match status" value="1"/>
</dbReference>
<feature type="binding site" evidence="12">
    <location>
        <position position="267"/>
    </location>
    <ligand>
        <name>thiamine diphosphate</name>
        <dbReference type="ChEBI" id="CHEBI:58937"/>
    </ligand>
</feature>
<evidence type="ECO:0000256" key="12">
    <source>
        <dbReference type="PIRSR" id="PIRSR605478-3"/>
    </source>
</evidence>
<comment type="caution">
    <text evidence="17">The sequence shown here is derived from an EMBL/GenBank/DDBJ whole genome shotgun (WGS) entry which is preliminary data.</text>
</comment>
<feature type="binding site" evidence="11">
    <location>
        <position position="362"/>
    </location>
    <ligand>
        <name>substrate</name>
    </ligand>
</feature>
<dbReference type="Pfam" id="PF22613">
    <property type="entry name" value="Transketolase_C_1"/>
    <property type="match status" value="1"/>
</dbReference>
<dbReference type="PROSITE" id="PS00801">
    <property type="entry name" value="TRANSKETOLASE_1"/>
    <property type="match status" value="1"/>
</dbReference>
<dbReference type="EMBL" id="JACHNU010000001">
    <property type="protein sequence ID" value="MBB4660943.1"/>
    <property type="molecule type" value="Genomic_DNA"/>
</dbReference>
<dbReference type="Gene3D" id="3.40.50.920">
    <property type="match status" value="1"/>
</dbReference>
<feature type="binding site" evidence="11">
    <location>
        <position position="474"/>
    </location>
    <ligand>
        <name>substrate</name>
    </ligand>
</feature>
<comment type="subunit">
    <text evidence="2 15">Homodimer.</text>
</comment>
<evidence type="ECO:0000256" key="1">
    <source>
        <dbReference type="ARBA" id="ARBA00007131"/>
    </source>
</evidence>
<accession>A0A840I9N5</accession>
<feature type="site" description="Important for catalytic activity" evidence="14">
    <location>
        <position position="267"/>
    </location>
</feature>
<evidence type="ECO:0000256" key="9">
    <source>
        <dbReference type="NCBIfam" id="TIGR00232"/>
    </source>
</evidence>
<evidence type="ECO:0000256" key="15">
    <source>
        <dbReference type="RuleBase" id="RU004996"/>
    </source>
</evidence>
<comment type="function">
    <text evidence="15">Catalyzes the transfer of a two-carbon ketol group from a ketose donor to an aldose acceptor, via a covalent intermediate with the cofactor thiamine pyrophosphate.</text>
</comment>
<evidence type="ECO:0000256" key="13">
    <source>
        <dbReference type="PIRSR" id="PIRSR605478-4"/>
    </source>
</evidence>
<dbReference type="EC" id="2.2.1.1" evidence="3 9"/>
<feature type="binding site" evidence="13">
    <location>
        <position position="160"/>
    </location>
    <ligand>
        <name>Mg(2+)</name>
        <dbReference type="ChEBI" id="CHEBI:18420"/>
    </ligand>
</feature>
<dbReference type="PANTHER" id="PTHR43522:SF2">
    <property type="entry name" value="TRANSKETOLASE 1-RELATED"/>
    <property type="match status" value="1"/>
</dbReference>
<dbReference type="PANTHER" id="PTHR43522">
    <property type="entry name" value="TRANSKETOLASE"/>
    <property type="match status" value="1"/>
</dbReference>
<name>A0A840I9N5_9ACTN</name>
<dbReference type="AlphaFoldDB" id="A0A840I9N5"/>
<feature type="binding site" evidence="11">
    <location>
        <position position="389"/>
    </location>
    <ligand>
        <name>substrate</name>
    </ligand>
</feature>
<reference evidence="17 18" key="1">
    <citation type="submission" date="2020-08" db="EMBL/GenBank/DDBJ databases">
        <title>Genomic Encyclopedia of Archaeal and Bacterial Type Strains, Phase II (KMG-II): from individual species to whole genera.</title>
        <authorList>
            <person name="Goeker M."/>
        </authorList>
    </citation>
    <scope>NUCLEOTIDE SEQUENCE [LARGE SCALE GENOMIC DNA]</scope>
    <source>
        <strain evidence="17 18">DSM 23288</strain>
    </source>
</reference>
<dbReference type="NCBIfam" id="TIGR00232">
    <property type="entry name" value="tktlase_bact"/>
    <property type="match status" value="1"/>
</dbReference>
<keyword evidence="4 15" id="KW-0808">Transferase</keyword>
<dbReference type="InterPro" id="IPR029061">
    <property type="entry name" value="THDP-binding"/>
</dbReference>
<dbReference type="PROSITE" id="PS00802">
    <property type="entry name" value="TRANSKETOLASE_2"/>
    <property type="match status" value="1"/>
</dbReference>
<dbReference type="GO" id="GO:0006098">
    <property type="term" value="P:pentose-phosphate shunt"/>
    <property type="evidence" value="ECO:0007669"/>
    <property type="project" value="TreeGrafter"/>
</dbReference>
<evidence type="ECO:0000256" key="7">
    <source>
        <dbReference type="ARBA" id="ARBA00023052"/>
    </source>
</evidence>
<evidence type="ECO:0000313" key="18">
    <source>
        <dbReference type="Proteomes" id="UP000585272"/>
    </source>
</evidence>
<dbReference type="FunFam" id="3.40.50.970:FF:000004">
    <property type="entry name" value="Transketolase"/>
    <property type="match status" value="1"/>
</dbReference>
<comment type="similarity">
    <text evidence="1 15">Belongs to the transketolase family.</text>
</comment>
<dbReference type="GO" id="GO:0004802">
    <property type="term" value="F:transketolase activity"/>
    <property type="evidence" value="ECO:0007669"/>
    <property type="project" value="UniProtKB-UniRule"/>
</dbReference>
<dbReference type="FunFam" id="3.40.50.970:FF:000003">
    <property type="entry name" value="Transketolase"/>
    <property type="match status" value="1"/>
</dbReference>